<comment type="caution">
    <text evidence="2">The sequence shown here is derived from an EMBL/GenBank/DDBJ whole genome shotgun (WGS) entry which is preliminary data.</text>
</comment>
<gene>
    <name evidence="2" type="ORF">O4U47_24160</name>
</gene>
<sequence length="84" mass="9361">MSDSPLALARDRFPTGLPGHRVPIRPQPCTPGRPWGMDRAREMPAAPATGKHGKPTSTRQETVPTEYTDDSRTRRDDYTQTVTD</sequence>
<evidence type="ECO:0000313" key="2">
    <source>
        <dbReference type="EMBL" id="MDA2807626.1"/>
    </source>
</evidence>
<dbReference type="Proteomes" id="UP001165685">
    <property type="component" value="Unassembled WGS sequence"/>
</dbReference>
<accession>A0ABT4TSF5</accession>
<evidence type="ECO:0000256" key="1">
    <source>
        <dbReference type="SAM" id="MobiDB-lite"/>
    </source>
</evidence>
<feature type="compositionally biased region" description="Basic and acidic residues" evidence="1">
    <location>
        <begin position="69"/>
        <end position="78"/>
    </location>
</feature>
<feature type="region of interest" description="Disordered" evidence="1">
    <location>
        <begin position="1"/>
        <end position="84"/>
    </location>
</feature>
<protein>
    <submittedName>
        <fullName evidence="2">Uncharacterized protein</fullName>
    </submittedName>
</protein>
<keyword evidence="3" id="KW-1185">Reference proteome</keyword>
<reference evidence="2" key="1">
    <citation type="submission" date="2023-01" db="EMBL/GenBank/DDBJ databases">
        <title>Draft genome sequence of Nocardiopsis sp. LSu2-4 isolated from halophytes.</title>
        <authorList>
            <person name="Duangmal K."/>
            <person name="Chantavorakit T."/>
        </authorList>
    </citation>
    <scope>NUCLEOTIDE SEQUENCE</scope>
    <source>
        <strain evidence="2">LSu2-4</strain>
    </source>
</reference>
<evidence type="ECO:0000313" key="3">
    <source>
        <dbReference type="Proteomes" id="UP001165685"/>
    </source>
</evidence>
<feature type="compositionally biased region" description="Polar residues" evidence="1">
    <location>
        <begin position="55"/>
        <end position="65"/>
    </location>
</feature>
<name>A0ABT4TSF5_9ACTN</name>
<dbReference type="RefSeq" id="WP_270680253.1">
    <property type="nucleotide sequence ID" value="NZ_JAQFWP010000059.1"/>
</dbReference>
<proteinExistence type="predicted"/>
<organism evidence="2 3">
    <name type="scientific">Nocardiopsis suaedae</name>
    <dbReference type="NCBI Taxonomy" id="3018444"/>
    <lineage>
        <taxon>Bacteria</taxon>
        <taxon>Bacillati</taxon>
        <taxon>Actinomycetota</taxon>
        <taxon>Actinomycetes</taxon>
        <taxon>Streptosporangiales</taxon>
        <taxon>Nocardiopsidaceae</taxon>
        <taxon>Nocardiopsis</taxon>
    </lineage>
</organism>
<dbReference type="EMBL" id="JAQFWP010000059">
    <property type="protein sequence ID" value="MDA2807626.1"/>
    <property type="molecule type" value="Genomic_DNA"/>
</dbReference>